<dbReference type="InterPro" id="IPR027417">
    <property type="entry name" value="P-loop_NTPase"/>
</dbReference>
<comment type="caution">
    <text evidence="10">The sequence shown here is derived from an EMBL/GenBank/DDBJ whole genome shotgun (WGS) entry which is preliminary data.</text>
</comment>
<dbReference type="HAMAP" id="MF_02040">
    <property type="entry name" value="Mrp_NBP35"/>
    <property type="match status" value="1"/>
</dbReference>
<evidence type="ECO:0000256" key="3">
    <source>
        <dbReference type="ARBA" id="ARBA00022723"/>
    </source>
</evidence>
<dbReference type="Gene3D" id="3.40.50.300">
    <property type="entry name" value="P-loop containing nucleotide triphosphate hydrolases"/>
    <property type="match status" value="1"/>
</dbReference>
<dbReference type="InterPro" id="IPR002744">
    <property type="entry name" value="MIP18-like"/>
</dbReference>
<dbReference type="SUPFAM" id="SSF52540">
    <property type="entry name" value="P-loop containing nucleoside triphosphate hydrolases"/>
    <property type="match status" value="1"/>
</dbReference>
<dbReference type="AlphaFoldDB" id="A0A0Q4B5R4"/>
<dbReference type="GO" id="GO:0016887">
    <property type="term" value="F:ATP hydrolysis activity"/>
    <property type="evidence" value="ECO:0007669"/>
    <property type="project" value="UniProtKB-UniRule"/>
</dbReference>
<dbReference type="PATRIC" id="fig|1702214.3.peg.1403"/>
<dbReference type="GO" id="GO:0051539">
    <property type="term" value="F:4 iron, 4 sulfur cluster binding"/>
    <property type="evidence" value="ECO:0007669"/>
    <property type="project" value="TreeGrafter"/>
</dbReference>
<dbReference type="InterPro" id="IPR034904">
    <property type="entry name" value="FSCA_dom_sf"/>
</dbReference>
<dbReference type="InterPro" id="IPR033756">
    <property type="entry name" value="YlxH/NBP35"/>
</dbReference>
<evidence type="ECO:0000256" key="4">
    <source>
        <dbReference type="ARBA" id="ARBA00022741"/>
    </source>
</evidence>
<feature type="binding site" evidence="8">
    <location>
        <begin position="109"/>
        <end position="116"/>
    </location>
    <ligand>
        <name>ATP</name>
        <dbReference type="ChEBI" id="CHEBI:30616"/>
    </ligand>
</feature>
<dbReference type="STRING" id="1702214.AL399_07795"/>
<keyword evidence="11" id="KW-1185">Reference proteome</keyword>
<evidence type="ECO:0000259" key="9">
    <source>
        <dbReference type="Pfam" id="PF01883"/>
    </source>
</evidence>
<sequence length="363" mass="39032">MAVEKEQVEEILSKVIHPDLRKNIVELGMVHGLTCSEGKIRFTIRLLANNDPFGQSLLRASRRALVAAFGEGITIEADVVSGDAIPKPKDAHKLGGVARVKRIVAVASGKGGVGKSTVTVNVAVALARQGYSVGILDADVHGPSMPLMLGLTDEHPEVHKEGDENLIKPLEAYGVKMLSMGFFVNANDALVWRGPMASNALKQLITMGEWGELDFLLLDMPPGTSDIQLTVVQDLKLTGAIIVTTPQRVALADAEKAISMFSGEQVRVPILGIVENMAWFEPEEFKGHRYYLFGKEGGKRLAEERGVPLLGQVPIVQSIREGGDTGCPVAADSSVLAGAFDGIANALRQNIEYNEALQYQEGM</sequence>
<evidence type="ECO:0000256" key="1">
    <source>
        <dbReference type="ARBA" id="ARBA00007352"/>
    </source>
</evidence>
<dbReference type="EMBL" id="LIIK01000043">
    <property type="protein sequence ID" value="KQM08361.1"/>
    <property type="molecule type" value="Genomic_DNA"/>
</dbReference>
<evidence type="ECO:0000256" key="5">
    <source>
        <dbReference type="ARBA" id="ARBA00022840"/>
    </source>
</evidence>
<keyword evidence="7 8" id="KW-0411">Iron-sulfur</keyword>
<name>A0A0Q4B5R4_9BACT</name>
<dbReference type="GO" id="GO:0016226">
    <property type="term" value="P:iron-sulfur cluster assembly"/>
    <property type="evidence" value="ECO:0007669"/>
    <property type="project" value="InterPro"/>
</dbReference>
<dbReference type="GO" id="GO:0005524">
    <property type="term" value="F:ATP binding"/>
    <property type="evidence" value="ECO:0007669"/>
    <property type="project" value="UniProtKB-UniRule"/>
</dbReference>
<dbReference type="PANTHER" id="PTHR42961">
    <property type="entry name" value="IRON-SULFUR PROTEIN NUBPL"/>
    <property type="match status" value="1"/>
</dbReference>
<dbReference type="GO" id="GO:0140663">
    <property type="term" value="F:ATP-dependent FeS chaperone activity"/>
    <property type="evidence" value="ECO:0007669"/>
    <property type="project" value="InterPro"/>
</dbReference>
<comment type="similarity">
    <text evidence="1">In the N-terminal section; belongs to the MIP18 family.</text>
</comment>
<comment type="similarity">
    <text evidence="2">In the C-terminal section; belongs to the Mrp/NBP35 ATP-binding proteins family.</text>
</comment>
<evidence type="ECO:0000256" key="6">
    <source>
        <dbReference type="ARBA" id="ARBA00023004"/>
    </source>
</evidence>
<protein>
    <recommendedName>
        <fullName evidence="8">Iron-sulfur cluster carrier protein</fullName>
    </recommendedName>
</protein>
<keyword evidence="8" id="KW-0378">Hydrolase</keyword>
<dbReference type="InterPro" id="IPR044304">
    <property type="entry name" value="NUBPL-like"/>
</dbReference>
<organism evidence="10 11">
    <name type="scientific">Candidatus [Bacteroides] periocalifornicus</name>
    <dbReference type="NCBI Taxonomy" id="1702214"/>
    <lineage>
        <taxon>Bacteria</taxon>
        <taxon>Pseudomonadati</taxon>
        <taxon>Bacteroidota</taxon>
    </lineage>
</organism>
<gene>
    <name evidence="10" type="ORF">AL399_07795</name>
</gene>
<evidence type="ECO:0000313" key="11">
    <source>
        <dbReference type="Proteomes" id="UP000054172"/>
    </source>
</evidence>
<comment type="subunit">
    <text evidence="8">Homodimer.</text>
</comment>
<dbReference type="Pfam" id="PF01883">
    <property type="entry name" value="FeS_assembly_P"/>
    <property type="match status" value="1"/>
</dbReference>
<proteinExistence type="inferred from homology"/>
<keyword evidence="5 8" id="KW-0067">ATP-binding</keyword>
<dbReference type="SUPFAM" id="SSF117916">
    <property type="entry name" value="Fe-S cluster assembly (FSCA) domain-like"/>
    <property type="match status" value="1"/>
</dbReference>
<dbReference type="PROSITE" id="PS01215">
    <property type="entry name" value="MRP"/>
    <property type="match status" value="1"/>
</dbReference>
<dbReference type="CDD" id="cd02037">
    <property type="entry name" value="Mrp_NBP35"/>
    <property type="match status" value="1"/>
</dbReference>
<dbReference type="FunFam" id="3.40.50.300:FF:001119">
    <property type="entry name" value="Iron-sulfur cluster carrier protein"/>
    <property type="match status" value="1"/>
</dbReference>
<dbReference type="InterPro" id="IPR019591">
    <property type="entry name" value="Mrp/NBP35_ATP-bd"/>
</dbReference>
<keyword evidence="3 8" id="KW-0479">Metal-binding</keyword>
<evidence type="ECO:0000313" key="10">
    <source>
        <dbReference type="EMBL" id="KQM08361.1"/>
    </source>
</evidence>
<accession>A0A0Q4B5R4</accession>
<evidence type="ECO:0000256" key="8">
    <source>
        <dbReference type="HAMAP-Rule" id="MF_02040"/>
    </source>
</evidence>
<feature type="domain" description="MIP18 family-like" evidence="9">
    <location>
        <begin position="5"/>
        <end position="67"/>
    </location>
</feature>
<dbReference type="PANTHER" id="PTHR42961:SF2">
    <property type="entry name" value="IRON-SULFUR PROTEIN NUBPL"/>
    <property type="match status" value="1"/>
</dbReference>
<comment type="function">
    <text evidence="8">Binds and transfers iron-sulfur (Fe-S) clusters to target apoproteins. Can hydrolyze ATP.</text>
</comment>
<dbReference type="GO" id="GO:0046872">
    <property type="term" value="F:metal ion binding"/>
    <property type="evidence" value="ECO:0007669"/>
    <property type="project" value="UniProtKB-KW"/>
</dbReference>
<evidence type="ECO:0000256" key="7">
    <source>
        <dbReference type="ARBA" id="ARBA00023014"/>
    </source>
</evidence>
<keyword evidence="6 8" id="KW-0408">Iron</keyword>
<reference evidence="10" key="1">
    <citation type="submission" date="2015-08" db="EMBL/GenBank/DDBJ databases">
        <title>Candidatus Bacteriodes Periocalifornicus.</title>
        <authorList>
            <person name="McLean J.S."/>
            <person name="Kelley S."/>
        </authorList>
    </citation>
    <scope>NUCLEOTIDE SEQUENCE [LARGE SCALE GENOMIC DNA]</scope>
    <source>
        <strain evidence="10">12B</strain>
    </source>
</reference>
<dbReference type="Gene3D" id="3.30.300.130">
    <property type="entry name" value="Fe-S cluster assembly (FSCA)"/>
    <property type="match status" value="1"/>
</dbReference>
<dbReference type="Pfam" id="PF10609">
    <property type="entry name" value="ParA"/>
    <property type="match status" value="1"/>
</dbReference>
<keyword evidence="4 8" id="KW-0547">Nucleotide-binding</keyword>
<dbReference type="InterPro" id="IPR000808">
    <property type="entry name" value="Mrp-like_CS"/>
</dbReference>
<dbReference type="Proteomes" id="UP000054172">
    <property type="component" value="Unassembled WGS sequence"/>
</dbReference>
<evidence type="ECO:0000256" key="2">
    <source>
        <dbReference type="ARBA" id="ARBA00008205"/>
    </source>
</evidence>
<comment type="similarity">
    <text evidence="8">Belongs to the Mrp/NBP35 ATP-binding proteins family.</text>
</comment>